<dbReference type="InterPro" id="IPR051815">
    <property type="entry name" value="Molybdate_resp_trans_reg"/>
</dbReference>
<dbReference type="AlphaFoldDB" id="A0A4Q7NJ31"/>
<dbReference type="Gene3D" id="1.10.10.10">
    <property type="entry name" value="Winged helix-like DNA-binding domain superfamily/Winged helix DNA-binding domain"/>
    <property type="match status" value="1"/>
</dbReference>
<keyword evidence="3" id="KW-1185">Reference proteome</keyword>
<reference evidence="2 3" key="1">
    <citation type="submission" date="2019-02" db="EMBL/GenBank/DDBJ databases">
        <title>Genomic Encyclopedia of Type Strains, Phase IV (KMG-IV): sequencing the most valuable type-strain genomes for metagenomic binning, comparative biology and taxonomic classification.</title>
        <authorList>
            <person name="Goeker M."/>
        </authorList>
    </citation>
    <scope>NUCLEOTIDE SEQUENCE [LARGE SCALE GENOMIC DNA]</scope>
    <source>
        <strain evidence="2 3">K24</strain>
    </source>
</reference>
<accession>A0A4Q7NJ31</accession>
<dbReference type="Pfam" id="PF00126">
    <property type="entry name" value="HTH_1"/>
    <property type="match status" value="1"/>
</dbReference>
<dbReference type="InterPro" id="IPR036390">
    <property type="entry name" value="WH_DNA-bd_sf"/>
</dbReference>
<evidence type="ECO:0000313" key="2">
    <source>
        <dbReference type="EMBL" id="RZS84933.1"/>
    </source>
</evidence>
<gene>
    <name evidence="2" type="ORF">EV675_0954</name>
</gene>
<name>A0A4Q7NJ31_9BURK</name>
<organism evidence="2 3">
    <name type="scientific">Pigmentiphaga kullae</name>
    <dbReference type="NCBI Taxonomy" id="151784"/>
    <lineage>
        <taxon>Bacteria</taxon>
        <taxon>Pseudomonadati</taxon>
        <taxon>Pseudomonadota</taxon>
        <taxon>Betaproteobacteria</taxon>
        <taxon>Burkholderiales</taxon>
        <taxon>Alcaligenaceae</taxon>
        <taxon>Pigmentiphaga</taxon>
    </lineage>
</organism>
<dbReference type="SUPFAM" id="SSF46785">
    <property type="entry name" value="Winged helix' DNA-binding domain"/>
    <property type="match status" value="1"/>
</dbReference>
<comment type="caution">
    <text evidence="2">The sequence shown here is derived from an EMBL/GenBank/DDBJ whole genome shotgun (WGS) entry which is preliminary data.</text>
</comment>
<dbReference type="OrthoDB" id="9805928at2"/>
<proteinExistence type="predicted"/>
<dbReference type="EMBL" id="SGXC01000001">
    <property type="protein sequence ID" value="RZS84933.1"/>
    <property type="molecule type" value="Genomic_DNA"/>
</dbReference>
<dbReference type="PANTHER" id="PTHR30432:SF1">
    <property type="entry name" value="DNA-BINDING TRANSCRIPTIONAL DUAL REGULATOR MODE"/>
    <property type="match status" value="1"/>
</dbReference>
<feature type="domain" description="HTH lysR-type" evidence="1">
    <location>
        <begin position="28"/>
        <end position="75"/>
    </location>
</feature>
<dbReference type="InterPro" id="IPR000847">
    <property type="entry name" value="LysR_HTH_N"/>
</dbReference>
<dbReference type="Proteomes" id="UP000292445">
    <property type="component" value="Unassembled WGS sequence"/>
</dbReference>
<protein>
    <submittedName>
        <fullName evidence="2">Molybdate transport system regulatory protein</fullName>
    </submittedName>
</protein>
<evidence type="ECO:0000259" key="1">
    <source>
        <dbReference type="Pfam" id="PF00126"/>
    </source>
</evidence>
<dbReference type="InterPro" id="IPR036388">
    <property type="entry name" value="WH-like_DNA-bd_sf"/>
</dbReference>
<evidence type="ECO:0000313" key="3">
    <source>
        <dbReference type="Proteomes" id="UP000292445"/>
    </source>
</evidence>
<dbReference type="GO" id="GO:0003700">
    <property type="term" value="F:DNA-binding transcription factor activity"/>
    <property type="evidence" value="ECO:0007669"/>
    <property type="project" value="InterPro"/>
</dbReference>
<sequence length="119" mass="12755">MDTSTKPRFQFRLRVYRDSTIAIGPGKIALLEAILDAGSITAAAQRMGMSYRRAWLLVDELNRSLREPAVESAAGGARGGGTVVTDVGRELIRRYRSIEATARAAAAEDIAAMAGMLAD</sequence>
<dbReference type="PANTHER" id="PTHR30432">
    <property type="entry name" value="TRANSCRIPTIONAL REGULATOR MODE"/>
    <property type="match status" value="1"/>
</dbReference>